<organism evidence="7 8">
    <name type="scientific">Microcella daejeonensis</name>
    <dbReference type="NCBI Taxonomy" id="2994971"/>
    <lineage>
        <taxon>Bacteria</taxon>
        <taxon>Bacillati</taxon>
        <taxon>Actinomycetota</taxon>
        <taxon>Actinomycetes</taxon>
        <taxon>Micrococcales</taxon>
        <taxon>Microbacteriaceae</taxon>
        <taxon>Microcella</taxon>
    </lineage>
</organism>
<dbReference type="Proteomes" id="UP001164706">
    <property type="component" value="Chromosome"/>
</dbReference>
<evidence type="ECO:0000256" key="2">
    <source>
        <dbReference type="ARBA" id="ARBA00008814"/>
    </source>
</evidence>
<evidence type="ECO:0000313" key="7">
    <source>
        <dbReference type="EMBL" id="WAB82399.1"/>
    </source>
</evidence>
<dbReference type="Pfam" id="PF01497">
    <property type="entry name" value="Peripla_BP_2"/>
    <property type="match status" value="1"/>
</dbReference>
<comment type="similarity">
    <text evidence="2">Belongs to the bacterial solute-binding protein 8 family.</text>
</comment>
<name>A0A9E8S9U1_9MICO</name>
<evidence type="ECO:0000256" key="1">
    <source>
        <dbReference type="ARBA" id="ARBA00004196"/>
    </source>
</evidence>
<dbReference type="KEGG" id="mdb:OVN18_05190"/>
<feature type="chain" id="PRO_5038628948" evidence="5">
    <location>
        <begin position="27"/>
        <end position="340"/>
    </location>
</feature>
<comment type="subcellular location">
    <subcellularLocation>
        <location evidence="1">Cell envelope</location>
    </subcellularLocation>
</comment>
<protein>
    <submittedName>
        <fullName evidence="7">Iron-siderophore ABC transporter substrate-binding protein</fullName>
    </submittedName>
</protein>
<gene>
    <name evidence="7" type="ORF">OVN18_05190</name>
</gene>
<keyword evidence="4 5" id="KW-0732">Signal</keyword>
<dbReference type="PANTHER" id="PTHR30532">
    <property type="entry name" value="IRON III DICITRATE-BINDING PERIPLASMIC PROTEIN"/>
    <property type="match status" value="1"/>
</dbReference>
<proteinExistence type="inferred from homology"/>
<dbReference type="PROSITE" id="PS51257">
    <property type="entry name" value="PROKAR_LIPOPROTEIN"/>
    <property type="match status" value="1"/>
</dbReference>
<dbReference type="PANTHER" id="PTHR30532:SF24">
    <property type="entry name" value="FERRIC ENTEROBACTIN-BINDING PERIPLASMIC PROTEIN FEPB"/>
    <property type="match status" value="1"/>
</dbReference>
<keyword evidence="3" id="KW-0813">Transport</keyword>
<dbReference type="InterPro" id="IPR051313">
    <property type="entry name" value="Bact_iron-sidero_bind"/>
</dbReference>
<dbReference type="GO" id="GO:1901678">
    <property type="term" value="P:iron coordination entity transport"/>
    <property type="evidence" value="ECO:0007669"/>
    <property type="project" value="UniProtKB-ARBA"/>
</dbReference>
<dbReference type="RefSeq" id="WP_267782410.1">
    <property type="nucleotide sequence ID" value="NZ_CP113089.1"/>
</dbReference>
<evidence type="ECO:0000313" key="8">
    <source>
        <dbReference type="Proteomes" id="UP001164706"/>
    </source>
</evidence>
<dbReference type="CDD" id="cd01146">
    <property type="entry name" value="FhuD"/>
    <property type="match status" value="1"/>
</dbReference>
<dbReference type="SUPFAM" id="SSF53807">
    <property type="entry name" value="Helical backbone' metal receptor"/>
    <property type="match status" value="1"/>
</dbReference>
<feature type="signal peptide" evidence="5">
    <location>
        <begin position="1"/>
        <end position="26"/>
    </location>
</feature>
<evidence type="ECO:0000256" key="5">
    <source>
        <dbReference type="SAM" id="SignalP"/>
    </source>
</evidence>
<dbReference type="AlphaFoldDB" id="A0A9E8S9U1"/>
<evidence type="ECO:0000259" key="6">
    <source>
        <dbReference type="PROSITE" id="PS50983"/>
    </source>
</evidence>
<dbReference type="PROSITE" id="PS50983">
    <property type="entry name" value="FE_B12_PBP"/>
    <property type="match status" value="1"/>
</dbReference>
<evidence type="ECO:0000256" key="4">
    <source>
        <dbReference type="ARBA" id="ARBA00022729"/>
    </source>
</evidence>
<accession>A0A9E8S9U1</accession>
<dbReference type="InterPro" id="IPR002491">
    <property type="entry name" value="ABC_transptr_periplasmic_BD"/>
</dbReference>
<reference evidence="7" key="1">
    <citation type="submission" date="2022-11" db="EMBL/GenBank/DDBJ databases">
        <title>Description of Microcella daejonensis nov. sp, isolated from riverside soil.</title>
        <authorList>
            <person name="Molina K.M."/>
            <person name="Kim S.B."/>
        </authorList>
    </citation>
    <scope>NUCLEOTIDE SEQUENCE</scope>
    <source>
        <strain evidence="7">MMS21-STM12</strain>
    </source>
</reference>
<evidence type="ECO:0000256" key="3">
    <source>
        <dbReference type="ARBA" id="ARBA00022448"/>
    </source>
</evidence>
<keyword evidence="8" id="KW-1185">Reference proteome</keyword>
<dbReference type="GO" id="GO:0030288">
    <property type="term" value="C:outer membrane-bounded periplasmic space"/>
    <property type="evidence" value="ECO:0007669"/>
    <property type="project" value="TreeGrafter"/>
</dbReference>
<sequence>MLTPVRRAAAALIAVAAITLAGCSTAAETDTGSTGADDAAFPVTLSHAFGETEITEAPERVVTWGWATADAAIALGVTPVAMPFQAYGGDEEGILPWVAEALEESGDETPTILTNTGSDIPFEEIAAADPDVILAQYSGITEEQYDTLSEIAPVVAYPDQPWSTPWKDIVTITGEALGRQDEAATVLADIEQQIADAAAAHPEFEGLMLATAWDSAAGTFYVYADEDPRVEFMLDLGFVNAPAVDELDTDESPFYFTLSYERVSELVSDVLVVYGANEAEADLVTEGAYAASLPAVQEGAVARLIGEDFISSVSPPTALSLSWGLDEVVDQLAAAVAARG</sequence>
<dbReference type="Gene3D" id="3.40.50.1980">
    <property type="entry name" value="Nitrogenase molybdenum iron protein domain"/>
    <property type="match status" value="2"/>
</dbReference>
<feature type="domain" description="Fe/B12 periplasmic-binding" evidence="6">
    <location>
        <begin position="60"/>
        <end position="336"/>
    </location>
</feature>
<dbReference type="EMBL" id="CP113089">
    <property type="protein sequence ID" value="WAB82399.1"/>
    <property type="molecule type" value="Genomic_DNA"/>
</dbReference>